<accession>A0A172ZGV5</accession>
<dbReference type="KEGG" id="pbv:AR543_11910"/>
<keyword evidence="2" id="KW-1185">Reference proteome</keyword>
<sequence>MEGGSQLLLVNLRQQKHKTINDITSHMKYVESVNTYSWSPAGDQLAFAYGDSSMGRIAIYL</sequence>
<dbReference type="EMBL" id="CP013023">
    <property type="protein sequence ID" value="ANF96642.1"/>
    <property type="molecule type" value="Genomic_DNA"/>
</dbReference>
<reference evidence="1 2" key="2">
    <citation type="journal article" date="2016" name="Int. J. Syst. Evol. Microbiol.">
        <title>Paenibacillus bovis sp. nov., isolated from raw yak (Bos grunniens) milk.</title>
        <authorList>
            <person name="Gao C."/>
            <person name="Han J."/>
            <person name="Liu Z."/>
            <person name="Xu X."/>
            <person name="Hang F."/>
            <person name="Wu Z."/>
        </authorList>
    </citation>
    <scope>NUCLEOTIDE SEQUENCE [LARGE SCALE GENOMIC DNA]</scope>
    <source>
        <strain evidence="1 2">BD3526</strain>
    </source>
</reference>
<evidence type="ECO:0008006" key="3">
    <source>
        <dbReference type="Google" id="ProtNLM"/>
    </source>
</evidence>
<name>A0A172ZGV5_9BACL</name>
<evidence type="ECO:0000313" key="2">
    <source>
        <dbReference type="Proteomes" id="UP000078148"/>
    </source>
</evidence>
<reference evidence="2" key="1">
    <citation type="submission" date="2015-10" db="EMBL/GenBank/DDBJ databases">
        <title>Genome of Paenibacillus bovis sp. nov.</title>
        <authorList>
            <person name="Wu Z."/>
            <person name="Gao C."/>
            <person name="Liu Z."/>
            <person name="Zheng H."/>
        </authorList>
    </citation>
    <scope>NUCLEOTIDE SEQUENCE [LARGE SCALE GENOMIC DNA]</scope>
    <source>
        <strain evidence="2">BD3526</strain>
    </source>
</reference>
<protein>
    <recommendedName>
        <fullName evidence="3">Dipeptidylpeptidase IV N-terminal domain-containing protein</fullName>
    </recommendedName>
</protein>
<dbReference type="AlphaFoldDB" id="A0A172ZGV5"/>
<dbReference type="Proteomes" id="UP000078148">
    <property type="component" value="Chromosome"/>
</dbReference>
<organism evidence="1 2">
    <name type="scientific">Paenibacillus bovis</name>
    <dbReference type="NCBI Taxonomy" id="1616788"/>
    <lineage>
        <taxon>Bacteria</taxon>
        <taxon>Bacillati</taxon>
        <taxon>Bacillota</taxon>
        <taxon>Bacilli</taxon>
        <taxon>Bacillales</taxon>
        <taxon>Paenibacillaceae</taxon>
        <taxon>Paenibacillus</taxon>
    </lineage>
</organism>
<evidence type="ECO:0000313" key="1">
    <source>
        <dbReference type="EMBL" id="ANF96642.1"/>
    </source>
</evidence>
<proteinExistence type="predicted"/>
<gene>
    <name evidence="1" type="ORF">AR543_11910</name>
</gene>